<protein>
    <recommendedName>
        <fullName evidence="4">PH domain-containing protein</fullName>
    </recommendedName>
</protein>
<evidence type="ECO:0008006" key="4">
    <source>
        <dbReference type="Google" id="ProtNLM"/>
    </source>
</evidence>
<keyword evidence="1" id="KW-1133">Transmembrane helix</keyword>
<dbReference type="AlphaFoldDB" id="A0A5D3FG80"/>
<proteinExistence type="predicted"/>
<sequence>MRDIQPTLELRPGLGTGLTVLVAMGLSGVGIVAAILIGDAPPVFAPIVGAIWAVLITLGTAVLLTSRITLTSHEIVLRGPFVRQRRPRSHVTRAMRATIHMPNGGAGESLFLLDAHGKLLTRVNVATTGART</sequence>
<evidence type="ECO:0000313" key="2">
    <source>
        <dbReference type="EMBL" id="TYK47099.1"/>
    </source>
</evidence>
<gene>
    <name evidence="2" type="ORF">FXF68_25165</name>
</gene>
<feature type="transmembrane region" description="Helical" evidence="1">
    <location>
        <begin position="12"/>
        <end position="37"/>
    </location>
</feature>
<name>A0A5D3FG80_9ACTN</name>
<comment type="caution">
    <text evidence="2">The sequence shown here is derived from an EMBL/GenBank/DDBJ whole genome shotgun (WGS) entry which is preliminary data.</text>
</comment>
<evidence type="ECO:0000256" key="1">
    <source>
        <dbReference type="SAM" id="Phobius"/>
    </source>
</evidence>
<feature type="transmembrane region" description="Helical" evidence="1">
    <location>
        <begin position="43"/>
        <end position="64"/>
    </location>
</feature>
<keyword evidence="1" id="KW-0812">Transmembrane</keyword>
<reference evidence="2 3" key="1">
    <citation type="submission" date="2019-08" db="EMBL/GenBank/DDBJ databases">
        <title>Actinomadura sp. nov. CYP1-5 isolated from mountain soil.</title>
        <authorList>
            <person name="Songsumanus A."/>
            <person name="Kuncharoen N."/>
            <person name="Kudo T."/>
            <person name="Yuki M."/>
            <person name="Igarashi Y."/>
            <person name="Tanasupawat S."/>
        </authorList>
    </citation>
    <scope>NUCLEOTIDE SEQUENCE [LARGE SCALE GENOMIC DNA]</scope>
    <source>
        <strain evidence="2 3">CYP1-5</strain>
    </source>
</reference>
<keyword evidence="1" id="KW-0472">Membrane</keyword>
<dbReference type="RefSeq" id="WP_148763267.1">
    <property type="nucleotide sequence ID" value="NZ_VSRQ01000005.1"/>
</dbReference>
<dbReference type="EMBL" id="VSRQ01000005">
    <property type="protein sequence ID" value="TYK47099.1"/>
    <property type="molecule type" value="Genomic_DNA"/>
</dbReference>
<organism evidence="2 3">
    <name type="scientific">Actinomadura decatromicini</name>
    <dbReference type="NCBI Taxonomy" id="2604572"/>
    <lineage>
        <taxon>Bacteria</taxon>
        <taxon>Bacillati</taxon>
        <taxon>Actinomycetota</taxon>
        <taxon>Actinomycetes</taxon>
        <taxon>Streptosporangiales</taxon>
        <taxon>Thermomonosporaceae</taxon>
        <taxon>Actinomadura</taxon>
    </lineage>
</organism>
<keyword evidence="3" id="KW-1185">Reference proteome</keyword>
<evidence type="ECO:0000313" key="3">
    <source>
        <dbReference type="Proteomes" id="UP000323505"/>
    </source>
</evidence>
<accession>A0A5D3FG80</accession>
<dbReference type="Proteomes" id="UP000323505">
    <property type="component" value="Unassembled WGS sequence"/>
</dbReference>